<dbReference type="GO" id="GO:0051968">
    <property type="term" value="P:positive regulation of synaptic transmission, glutamatergic"/>
    <property type="evidence" value="ECO:0007669"/>
    <property type="project" value="TreeGrafter"/>
</dbReference>
<dbReference type="EMBL" id="CAJFCW020000005">
    <property type="protein sequence ID" value="CAG9120020.1"/>
    <property type="molecule type" value="Genomic_DNA"/>
</dbReference>
<name>A0A811LA95_9BILA</name>
<dbReference type="Proteomes" id="UP000783686">
    <property type="component" value="Unassembled WGS sequence"/>
</dbReference>
<dbReference type="PANTHER" id="PTHR12107:SF6">
    <property type="entry name" value="STARGAZIN (MAMMALIAN CALCIUM CHANNEL) HOMOLOG"/>
    <property type="match status" value="1"/>
</dbReference>
<keyword evidence="1" id="KW-0812">Transmembrane</keyword>
<organism evidence="2 3">
    <name type="scientific">Bursaphelenchus okinawaensis</name>
    <dbReference type="NCBI Taxonomy" id="465554"/>
    <lineage>
        <taxon>Eukaryota</taxon>
        <taxon>Metazoa</taxon>
        <taxon>Ecdysozoa</taxon>
        <taxon>Nematoda</taxon>
        <taxon>Chromadorea</taxon>
        <taxon>Rhabditida</taxon>
        <taxon>Tylenchina</taxon>
        <taxon>Tylenchomorpha</taxon>
        <taxon>Aphelenchoidea</taxon>
        <taxon>Aphelenchoididae</taxon>
        <taxon>Bursaphelenchus</taxon>
    </lineage>
</organism>
<keyword evidence="1" id="KW-0472">Membrane</keyword>
<dbReference type="PANTHER" id="PTHR12107">
    <property type="entry name" value="VOLTAGE-DEPENDENT CALCIUM CHANNEL GAMMA SUBUNIT"/>
    <property type="match status" value="1"/>
</dbReference>
<dbReference type="GO" id="GO:0098970">
    <property type="term" value="P:postsynaptic neurotransmitter receptor diffusion trapping"/>
    <property type="evidence" value="ECO:0007669"/>
    <property type="project" value="TreeGrafter"/>
</dbReference>
<dbReference type="GO" id="GO:0016247">
    <property type="term" value="F:channel regulator activity"/>
    <property type="evidence" value="ECO:0007669"/>
    <property type="project" value="TreeGrafter"/>
</dbReference>
<dbReference type="GO" id="GO:0099590">
    <property type="term" value="P:neurotransmitter receptor internalization"/>
    <property type="evidence" value="ECO:0007669"/>
    <property type="project" value="TreeGrafter"/>
</dbReference>
<dbReference type="EMBL" id="CAJFDH010000005">
    <property type="protein sequence ID" value="CAD5224612.1"/>
    <property type="molecule type" value="Genomic_DNA"/>
</dbReference>
<gene>
    <name evidence="2" type="ORF">BOKJ2_LOCUS11166</name>
</gene>
<dbReference type="Gene3D" id="1.20.140.150">
    <property type="match status" value="1"/>
</dbReference>
<dbReference type="GO" id="GO:0098943">
    <property type="term" value="P:neurotransmitter receptor transport, postsynaptic endosome to lysosome"/>
    <property type="evidence" value="ECO:0007669"/>
    <property type="project" value="TreeGrafter"/>
</dbReference>
<dbReference type="GO" id="GO:0005245">
    <property type="term" value="F:voltage-gated calcium channel activity"/>
    <property type="evidence" value="ECO:0007669"/>
    <property type="project" value="TreeGrafter"/>
</dbReference>
<sequence>MGQEDQARNKIVFGTMKRDMEQSLTPITRDSSCSAFPFDQLQHRQEFSNRVADALINTKCDHRAKFSLSLTLGLLAAIMQIPPIFLHWVIIREPKPINQTNEKGEQLEVPFFFEVGYFGMCRYAASNLSMPNVDESKVHETYPEICVMNPIFTGDDLSDFSFASNVVLTRLFVPGLLHVPGLFLCAFAVIFSIVGEVRGSNHTVHSAVLYVLGGLCLFAALLQVIAAVDDEMTPRMKPNAAGDPSHFTYTYSKAFLSASLSFLPLQICVYLQTAAYFNRFPQPLDKATIVPGLQDMINDVISRTRKTVPSHSSSSVPLNQNHRRESRCSLGFGGPAFGAIQQEVPRLAPPLTENIHRGSIQVYI</sequence>
<dbReference type="OrthoDB" id="5917530at2759"/>
<proteinExistence type="predicted"/>
<keyword evidence="3" id="KW-1185">Reference proteome</keyword>
<protein>
    <submittedName>
        <fullName evidence="2">Uncharacterized protein</fullName>
    </submittedName>
</protein>
<comment type="caution">
    <text evidence="2">The sequence shown here is derived from an EMBL/GenBank/DDBJ whole genome shotgun (WGS) entry which is preliminary data.</text>
</comment>
<feature type="transmembrane region" description="Helical" evidence="1">
    <location>
        <begin position="68"/>
        <end position="91"/>
    </location>
</feature>
<dbReference type="Proteomes" id="UP000614601">
    <property type="component" value="Unassembled WGS sequence"/>
</dbReference>
<dbReference type="GO" id="GO:0098839">
    <property type="term" value="C:postsynaptic density membrane"/>
    <property type="evidence" value="ECO:0007669"/>
    <property type="project" value="TreeGrafter"/>
</dbReference>
<dbReference type="InterPro" id="IPR051072">
    <property type="entry name" value="CACNG_subunit"/>
</dbReference>
<evidence type="ECO:0000313" key="3">
    <source>
        <dbReference type="Proteomes" id="UP000614601"/>
    </source>
</evidence>
<feature type="transmembrane region" description="Helical" evidence="1">
    <location>
        <begin position="207"/>
        <end position="228"/>
    </location>
</feature>
<dbReference type="GO" id="GO:0019226">
    <property type="term" value="P:transmission of nerve impulse"/>
    <property type="evidence" value="ECO:0007669"/>
    <property type="project" value="TreeGrafter"/>
</dbReference>
<feature type="transmembrane region" description="Helical" evidence="1">
    <location>
        <begin position="171"/>
        <end position="195"/>
    </location>
</feature>
<dbReference type="AlphaFoldDB" id="A0A811LA95"/>
<evidence type="ECO:0000313" key="2">
    <source>
        <dbReference type="EMBL" id="CAD5224612.1"/>
    </source>
</evidence>
<accession>A0A811LA95</accession>
<reference evidence="2" key="1">
    <citation type="submission" date="2020-09" db="EMBL/GenBank/DDBJ databases">
        <authorList>
            <person name="Kikuchi T."/>
        </authorList>
    </citation>
    <scope>NUCLEOTIDE SEQUENCE</scope>
    <source>
        <strain evidence="2">SH1</strain>
    </source>
</reference>
<feature type="transmembrane region" description="Helical" evidence="1">
    <location>
        <begin position="254"/>
        <end position="277"/>
    </location>
</feature>
<keyword evidence="1" id="KW-1133">Transmembrane helix</keyword>
<evidence type="ECO:0000256" key="1">
    <source>
        <dbReference type="SAM" id="Phobius"/>
    </source>
</evidence>
<dbReference type="GO" id="GO:0032281">
    <property type="term" value="C:AMPA glutamate receptor complex"/>
    <property type="evidence" value="ECO:0007669"/>
    <property type="project" value="TreeGrafter"/>
</dbReference>